<evidence type="ECO:0000256" key="8">
    <source>
        <dbReference type="ARBA" id="ARBA00032802"/>
    </source>
</evidence>
<dbReference type="Proteomes" id="UP000050417">
    <property type="component" value="Unassembled WGS sequence"/>
</dbReference>
<dbReference type="RefSeq" id="WP_075061982.1">
    <property type="nucleotide sequence ID" value="NZ_LGCL01000016.1"/>
</dbReference>
<dbReference type="PIRSF" id="PIRSF000535">
    <property type="entry name" value="1PFK/6PFK/LacC"/>
    <property type="match status" value="1"/>
</dbReference>
<dbReference type="OrthoDB" id="9801219at2"/>
<reference evidence="13 14" key="1">
    <citation type="submission" date="2015-07" db="EMBL/GenBank/DDBJ databases">
        <title>Genome sequence of Ornatilinea apprima DSM 23815.</title>
        <authorList>
            <person name="Hemp J."/>
            <person name="Ward L.M."/>
            <person name="Pace L.A."/>
            <person name="Fischer W.W."/>
        </authorList>
    </citation>
    <scope>NUCLEOTIDE SEQUENCE [LARGE SCALE GENOMIC DNA]</scope>
    <source>
        <strain evidence="13 14">P3M-1</strain>
    </source>
</reference>
<evidence type="ECO:0000256" key="9">
    <source>
        <dbReference type="ARBA" id="ARBA00047745"/>
    </source>
</evidence>
<dbReference type="PANTHER" id="PTHR46566:SF2">
    <property type="entry name" value="ATP-DEPENDENT 6-PHOSPHOFRUCTOKINASE ISOZYME 2"/>
    <property type="match status" value="1"/>
</dbReference>
<comment type="function">
    <text evidence="11">Catalyzes the ATP-dependent phosphorylation of fructose-l-phosphate to fructose-l,6-bisphosphate.</text>
</comment>
<dbReference type="InterPro" id="IPR011611">
    <property type="entry name" value="PfkB_dom"/>
</dbReference>
<evidence type="ECO:0000256" key="2">
    <source>
        <dbReference type="ARBA" id="ARBA00012131"/>
    </source>
</evidence>
<evidence type="ECO:0000256" key="3">
    <source>
        <dbReference type="ARBA" id="ARBA00013596"/>
    </source>
</evidence>
<comment type="similarity">
    <text evidence="1 11">Belongs to the carbohydrate kinase PfkB family.</text>
</comment>
<comment type="caution">
    <text evidence="13">The sequence shown here is derived from an EMBL/GenBank/DDBJ whole genome shotgun (WGS) entry which is preliminary data.</text>
</comment>
<dbReference type="GO" id="GO:0005829">
    <property type="term" value="C:cytosol"/>
    <property type="evidence" value="ECO:0007669"/>
    <property type="project" value="TreeGrafter"/>
</dbReference>
<keyword evidence="5 11" id="KW-0547">Nucleotide-binding</keyword>
<dbReference type="InterPro" id="IPR002173">
    <property type="entry name" value="Carboh/pur_kinase_PfkB_CS"/>
</dbReference>
<dbReference type="NCBIfam" id="TIGR03828">
    <property type="entry name" value="pfkB"/>
    <property type="match status" value="1"/>
</dbReference>
<sequence length="309" mass="32541">MIYTLTLNPAVDRELTVPEVVYDAVLRASSSRVDFGGKGFNVSRLLKGLGVTSTAVGFVGGKAGELLQDGLRSLGIETGFVWVDGETRTNISIVTQAGGHYIKVNEQGPFVDEAKQLELLELIGTLAQPGDWWVLAGSLPPGVAPDFYARVIRALNTRQAQAVLDTGGESLRAGCAERPFLAKPNTEEARALTGMPMDTLEQVSLAAAEIRRMGAQNVVVSMGKQGALLQTDRETCLVHSPKVTEKNPIGAGDSMVGGLVWALTQGFGLKESLGWGVASGAATASLSGTEVGSRALIESLLSQVVYQSL</sequence>
<dbReference type="GO" id="GO:0016052">
    <property type="term" value="P:carbohydrate catabolic process"/>
    <property type="evidence" value="ECO:0007669"/>
    <property type="project" value="UniProtKB-ARBA"/>
</dbReference>
<dbReference type="PATRIC" id="fig|1134406.4.peg.1590"/>
<protein>
    <recommendedName>
        <fullName evidence="3 11">1-phosphofructokinase</fullName>
        <shortName evidence="11">Fru1PK</shortName>
        <ecNumber evidence="2 11">2.7.1.56</ecNumber>
    </recommendedName>
    <alternativeName>
        <fullName evidence="8 11">Fructose 1-phosphate kinase</fullName>
    </alternativeName>
</protein>
<dbReference type="EC" id="2.7.1.56" evidence="2 11"/>
<dbReference type="SUPFAM" id="SSF53613">
    <property type="entry name" value="Ribokinase-like"/>
    <property type="match status" value="1"/>
</dbReference>
<keyword evidence="14" id="KW-1185">Reference proteome</keyword>
<dbReference type="PROSITE" id="PS00584">
    <property type="entry name" value="PFKB_KINASES_2"/>
    <property type="match status" value="1"/>
</dbReference>
<dbReference type="Pfam" id="PF00294">
    <property type="entry name" value="PfkB"/>
    <property type="match status" value="1"/>
</dbReference>
<organism evidence="13 14">
    <name type="scientific">Ornatilinea apprima</name>
    <dbReference type="NCBI Taxonomy" id="1134406"/>
    <lineage>
        <taxon>Bacteria</taxon>
        <taxon>Bacillati</taxon>
        <taxon>Chloroflexota</taxon>
        <taxon>Anaerolineae</taxon>
        <taxon>Anaerolineales</taxon>
        <taxon>Anaerolineaceae</taxon>
        <taxon>Ornatilinea</taxon>
    </lineage>
</organism>
<dbReference type="EMBL" id="LGCL01000016">
    <property type="protein sequence ID" value="KPL78712.1"/>
    <property type="molecule type" value="Genomic_DNA"/>
</dbReference>
<dbReference type="InterPro" id="IPR017583">
    <property type="entry name" value="Tagatose/fructose_Pkinase"/>
</dbReference>
<evidence type="ECO:0000313" key="13">
    <source>
        <dbReference type="EMBL" id="KPL78712.1"/>
    </source>
</evidence>
<evidence type="ECO:0000256" key="10">
    <source>
        <dbReference type="PIRNR" id="PIRNR000535"/>
    </source>
</evidence>
<dbReference type="InterPro" id="IPR029056">
    <property type="entry name" value="Ribokinase-like"/>
</dbReference>
<dbReference type="GO" id="GO:0005524">
    <property type="term" value="F:ATP binding"/>
    <property type="evidence" value="ECO:0007669"/>
    <property type="project" value="UniProtKB-UniRule"/>
</dbReference>
<dbReference type="Gene3D" id="3.40.1190.20">
    <property type="match status" value="1"/>
</dbReference>
<proteinExistence type="inferred from homology"/>
<dbReference type="InterPro" id="IPR022463">
    <property type="entry name" value="1-PFruKinase"/>
</dbReference>
<evidence type="ECO:0000256" key="1">
    <source>
        <dbReference type="ARBA" id="ARBA00010688"/>
    </source>
</evidence>
<dbReference type="CDD" id="cd01164">
    <property type="entry name" value="FruK_PfkB_like"/>
    <property type="match status" value="1"/>
</dbReference>
<accession>A0A0P6Y056</accession>
<dbReference type="AlphaFoldDB" id="A0A0P6Y056"/>
<gene>
    <name evidence="13" type="ORF">ADN00_05565</name>
</gene>
<evidence type="ECO:0000256" key="4">
    <source>
        <dbReference type="ARBA" id="ARBA00022679"/>
    </source>
</evidence>
<evidence type="ECO:0000256" key="11">
    <source>
        <dbReference type="RuleBase" id="RU369061"/>
    </source>
</evidence>
<evidence type="ECO:0000256" key="7">
    <source>
        <dbReference type="ARBA" id="ARBA00022840"/>
    </source>
</evidence>
<name>A0A0P6Y056_9CHLR</name>
<keyword evidence="6 11" id="KW-0418">Kinase</keyword>
<dbReference type="GO" id="GO:0008662">
    <property type="term" value="F:1-phosphofructokinase activity"/>
    <property type="evidence" value="ECO:0007669"/>
    <property type="project" value="UniProtKB-UniRule"/>
</dbReference>
<keyword evidence="4 10" id="KW-0808">Transferase</keyword>
<evidence type="ECO:0000313" key="14">
    <source>
        <dbReference type="Proteomes" id="UP000050417"/>
    </source>
</evidence>
<dbReference type="PANTHER" id="PTHR46566">
    <property type="entry name" value="1-PHOSPHOFRUCTOKINASE-RELATED"/>
    <property type="match status" value="1"/>
</dbReference>
<feature type="domain" description="Carbohydrate kinase PfkB" evidence="12">
    <location>
        <begin position="12"/>
        <end position="290"/>
    </location>
</feature>
<dbReference type="GO" id="GO:0044281">
    <property type="term" value="P:small molecule metabolic process"/>
    <property type="evidence" value="ECO:0007669"/>
    <property type="project" value="UniProtKB-ARBA"/>
</dbReference>
<evidence type="ECO:0000259" key="12">
    <source>
        <dbReference type="Pfam" id="PF00294"/>
    </source>
</evidence>
<dbReference type="NCBIfam" id="TIGR03168">
    <property type="entry name" value="1-PFK"/>
    <property type="match status" value="1"/>
</dbReference>
<dbReference type="STRING" id="1134406.ADN00_05565"/>
<comment type="catalytic activity">
    <reaction evidence="9 11">
        <text>beta-D-fructose 1-phosphate + ATP = beta-D-fructose 1,6-bisphosphate + ADP + H(+)</text>
        <dbReference type="Rhea" id="RHEA:14213"/>
        <dbReference type="ChEBI" id="CHEBI:15378"/>
        <dbReference type="ChEBI" id="CHEBI:30616"/>
        <dbReference type="ChEBI" id="CHEBI:32966"/>
        <dbReference type="ChEBI" id="CHEBI:138881"/>
        <dbReference type="ChEBI" id="CHEBI:456216"/>
        <dbReference type="EC" id="2.7.1.56"/>
    </reaction>
</comment>
<evidence type="ECO:0000256" key="5">
    <source>
        <dbReference type="ARBA" id="ARBA00022741"/>
    </source>
</evidence>
<dbReference type="FunFam" id="3.40.1190.20:FF:000001">
    <property type="entry name" value="Phosphofructokinase"/>
    <property type="match status" value="1"/>
</dbReference>
<evidence type="ECO:0000256" key="6">
    <source>
        <dbReference type="ARBA" id="ARBA00022777"/>
    </source>
</evidence>
<keyword evidence="7 11" id="KW-0067">ATP-binding</keyword>